<evidence type="ECO:0000256" key="4">
    <source>
        <dbReference type="ARBA" id="ARBA00022833"/>
    </source>
</evidence>
<accession>A0A6L9S3N6</accession>
<dbReference type="InterPro" id="IPR011032">
    <property type="entry name" value="GroES-like_sf"/>
</dbReference>
<evidence type="ECO:0000313" key="9">
    <source>
        <dbReference type="Proteomes" id="UP000475214"/>
    </source>
</evidence>
<name>A0A6L9S3N6_9ACTN</name>
<dbReference type="SUPFAM" id="SSF51735">
    <property type="entry name" value="NAD(P)-binding Rossmann-fold domains"/>
    <property type="match status" value="1"/>
</dbReference>
<sequence length="390" mass="39962">MRAAILPAVDGALTVRDVPRPEPKGGEVLVEVAACGVCHTDLHVIRGEVAFPTPCVLGHEITGRVAQLGDGVGGGSAGVGGDGAGSDTGGGAGHGLEIGTPVVCGFIMPCGTCRHCVRGWDDLCETFFTYNRLAGTLYDGTSRLVDDDGSSLAMYSMAGLAEYAVVPATDVFPLPDSIDLHDAAILGCSVFTSYGAVKNVARVVPSDTVAVVAVGGIGLNIVQVAAAFGARTIIAVDLSEEKLALAKELGATHTVNAGDTDAVAAVRDLTGGRGVDVAFEALGSAPTVETAIGAVDDGGRVVLVGIAPAGVSAKLDIAHVVRRKISVMGSYGARTRTDMPDLLALVEAGKIRLDRLITDRLTLDDVDDAYRRLGRREIVGRAVIELTPTP</sequence>
<evidence type="ECO:0000256" key="6">
    <source>
        <dbReference type="RuleBase" id="RU361277"/>
    </source>
</evidence>
<dbReference type="SUPFAM" id="SSF50129">
    <property type="entry name" value="GroES-like"/>
    <property type="match status" value="1"/>
</dbReference>
<protein>
    <submittedName>
        <fullName evidence="8">Zinc-binding dehydrogenase</fullName>
    </submittedName>
</protein>
<dbReference type="InterPro" id="IPR013149">
    <property type="entry name" value="ADH-like_C"/>
</dbReference>
<dbReference type="Proteomes" id="UP000475214">
    <property type="component" value="Unassembled WGS sequence"/>
</dbReference>
<evidence type="ECO:0000256" key="3">
    <source>
        <dbReference type="ARBA" id="ARBA00022723"/>
    </source>
</evidence>
<evidence type="ECO:0000256" key="5">
    <source>
        <dbReference type="ARBA" id="ARBA00023002"/>
    </source>
</evidence>
<dbReference type="Pfam" id="PF08240">
    <property type="entry name" value="ADH_N"/>
    <property type="match status" value="1"/>
</dbReference>
<dbReference type="SMART" id="SM00829">
    <property type="entry name" value="PKS_ER"/>
    <property type="match status" value="1"/>
</dbReference>
<dbReference type="PANTHER" id="PTHR43350:SF2">
    <property type="entry name" value="GROES-LIKE ZINC-BINDING ALCOHOL DEHYDROGENASE FAMILY PROTEIN"/>
    <property type="match status" value="1"/>
</dbReference>
<gene>
    <name evidence="8" type="ORF">G1H10_05775</name>
</gene>
<evidence type="ECO:0000256" key="2">
    <source>
        <dbReference type="ARBA" id="ARBA00008072"/>
    </source>
</evidence>
<evidence type="ECO:0000313" key="8">
    <source>
        <dbReference type="EMBL" id="NED99672.1"/>
    </source>
</evidence>
<dbReference type="Gene3D" id="3.40.50.720">
    <property type="entry name" value="NAD(P)-binding Rossmann-like Domain"/>
    <property type="match status" value="1"/>
</dbReference>
<reference evidence="8 9" key="1">
    <citation type="submission" date="2020-02" db="EMBL/GenBank/DDBJ databases">
        <authorList>
            <person name="Li X.-J."/>
            <person name="Han X.-M."/>
        </authorList>
    </citation>
    <scope>NUCLEOTIDE SEQUENCE [LARGE SCALE GENOMIC DNA]</scope>
    <source>
        <strain evidence="8 9">CCTCC AB 2017055</strain>
    </source>
</reference>
<dbReference type="InterPro" id="IPR002328">
    <property type="entry name" value="ADH_Zn_CS"/>
</dbReference>
<dbReference type="EMBL" id="JAAGOA010000003">
    <property type="protein sequence ID" value="NED99672.1"/>
    <property type="molecule type" value="Genomic_DNA"/>
</dbReference>
<dbReference type="GO" id="GO:0016491">
    <property type="term" value="F:oxidoreductase activity"/>
    <property type="evidence" value="ECO:0007669"/>
    <property type="project" value="UniProtKB-KW"/>
</dbReference>
<dbReference type="GO" id="GO:0008270">
    <property type="term" value="F:zinc ion binding"/>
    <property type="evidence" value="ECO:0007669"/>
    <property type="project" value="InterPro"/>
</dbReference>
<keyword evidence="3 6" id="KW-0479">Metal-binding</keyword>
<dbReference type="InterPro" id="IPR036291">
    <property type="entry name" value="NAD(P)-bd_dom_sf"/>
</dbReference>
<keyword evidence="4 6" id="KW-0862">Zinc</keyword>
<dbReference type="InterPro" id="IPR020843">
    <property type="entry name" value="ER"/>
</dbReference>
<dbReference type="AlphaFoldDB" id="A0A6L9S3N6"/>
<dbReference type="InterPro" id="IPR013154">
    <property type="entry name" value="ADH-like_N"/>
</dbReference>
<comment type="cofactor">
    <cofactor evidence="1 6">
        <name>Zn(2+)</name>
        <dbReference type="ChEBI" id="CHEBI:29105"/>
    </cofactor>
</comment>
<proteinExistence type="inferred from homology"/>
<organism evidence="8 9">
    <name type="scientific">Phytoactinopolyspora halotolerans</name>
    <dbReference type="NCBI Taxonomy" id="1981512"/>
    <lineage>
        <taxon>Bacteria</taxon>
        <taxon>Bacillati</taxon>
        <taxon>Actinomycetota</taxon>
        <taxon>Actinomycetes</taxon>
        <taxon>Jiangellales</taxon>
        <taxon>Jiangellaceae</taxon>
        <taxon>Phytoactinopolyspora</taxon>
    </lineage>
</organism>
<dbReference type="PANTHER" id="PTHR43350">
    <property type="entry name" value="NAD-DEPENDENT ALCOHOL DEHYDROGENASE"/>
    <property type="match status" value="1"/>
</dbReference>
<comment type="similarity">
    <text evidence="2 6">Belongs to the zinc-containing alcohol dehydrogenase family.</text>
</comment>
<comment type="caution">
    <text evidence="8">The sequence shown here is derived from an EMBL/GenBank/DDBJ whole genome shotgun (WGS) entry which is preliminary data.</text>
</comment>
<dbReference type="Gene3D" id="3.90.180.10">
    <property type="entry name" value="Medium-chain alcohol dehydrogenases, catalytic domain"/>
    <property type="match status" value="1"/>
</dbReference>
<keyword evidence="5" id="KW-0560">Oxidoreductase</keyword>
<dbReference type="FunFam" id="3.40.50.720:FF:000003">
    <property type="entry name" value="S-(hydroxymethyl)glutathione dehydrogenase"/>
    <property type="match status" value="1"/>
</dbReference>
<dbReference type="PROSITE" id="PS00059">
    <property type="entry name" value="ADH_ZINC"/>
    <property type="match status" value="1"/>
</dbReference>
<dbReference type="RefSeq" id="WP_163733988.1">
    <property type="nucleotide sequence ID" value="NZ_JAAGOA010000003.1"/>
</dbReference>
<keyword evidence="9" id="KW-1185">Reference proteome</keyword>
<dbReference type="Pfam" id="PF00107">
    <property type="entry name" value="ADH_zinc_N"/>
    <property type="match status" value="1"/>
</dbReference>
<evidence type="ECO:0000259" key="7">
    <source>
        <dbReference type="SMART" id="SM00829"/>
    </source>
</evidence>
<feature type="domain" description="Enoyl reductase (ER)" evidence="7">
    <location>
        <begin position="11"/>
        <end position="384"/>
    </location>
</feature>
<evidence type="ECO:0000256" key="1">
    <source>
        <dbReference type="ARBA" id="ARBA00001947"/>
    </source>
</evidence>